<proteinExistence type="predicted"/>
<dbReference type="AlphaFoldDB" id="A0AAU9TTL3"/>
<evidence type="ECO:0000313" key="2">
    <source>
        <dbReference type="Proteomes" id="UP001153954"/>
    </source>
</evidence>
<dbReference type="SUPFAM" id="SSF56574">
    <property type="entry name" value="Serpins"/>
    <property type="match status" value="1"/>
</dbReference>
<organism evidence="1 2">
    <name type="scientific">Euphydryas editha</name>
    <name type="common">Edith's checkerspot</name>
    <dbReference type="NCBI Taxonomy" id="104508"/>
    <lineage>
        <taxon>Eukaryota</taxon>
        <taxon>Metazoa</taxon>
        <taxon>Ecdysozoa</taxon>
        <taxon>Arthropoda</taxon>
        <taxon>Hexapoda</taxon>
        <taxon>Insecta</taxon>
        <taxon>Pterygota</taxon>
        <taxon>Neoptera</taxon>
        <taxon>Endopterygota</taxon>
        <taxon>Lepidoptera</taxon>
        <taxon>Glossata</taxon>
        <taxon>Ditrysia</taxon>
        <taxon>Papilionoidea</taxon>
        <taxon>Nymphalidae</taxon>
        <taxon>Nymphalinae</taxon>
        <taxon>Euphydryas</taxon>
    </lineage>
</organism>
<keyword evidence="2" id="KW-1185">Reference proteome</keyword>
<dbReference type="InterPro" id="IPR036186">
    <property type="entry name" value="Serpin_sf"/>
</dbReference>
<comment type="caution">
    <text evidence="1">The sequence shown here is derived from an EMBL/GenBank/DDBJ whole genome shotgun (WGS) entry which is preliminary data.</text>
</comment>
<dbReference type="Proteomes" id="UP001153954">
    <property type="component" value="Unassembled WGS sequence"/>
</dbReference>
<name>A0AAU9TTL3_EUPED</name>
<accession>A0AAU9TTL3</accession>
<evidence type="ECO:0000313" key="1">
    <source>
        <dbReference type="EMBL" id="CAH2089207.1"/>
    </source>
</evidence>
<protein>
    <submittedName>
        <fullName evidence="1">Uncharacterized protein</fullName>
    </submittedName>
</protein>
<gene>
    <name evidence="1" type="ORF">EEDITHA_LOCUS5284</name>
</gene>
<reference evidence="1" key="1">
    <citation type="submission" date="2022-03" db="EMBL/GenBank/DDBJ databases">
        <authorList>
            <person name="Tunstrom K."/>
        </authorList>
    </citation>
    <scope>NUCLEOTIDE SEQUENCE</scope>
</reference>
<dbReference type="Gene3D" id="2.30.39.10">
    <property type="entry name" value="Alpha-1-antitrypsin, domain 1"/>
    <property type="match status" value="1"/>
</dbReference>
<dbReference type="EMBL" id="CAKOGL010000008">
    <property type="protein sequence ID" value="CAH2089207.1"/>
    <property type="molecule type" value="Genomic_DNA"/>
</dbReference>
<dbReference type="InterPro" id="IPR042185">
    <property type="entry name" value="Serpin_sf_2"/>
</dbReference>
<sequence>MLRQIADTVHFQEFCSNFIKSDTKLLSTNLSSYENKWNKTDDSSGVIMKVYNSFTYTEDIKYEARLLELPMKDNFKLIILTPNEVDMLCNLFNKLTNNGLIAAIGSIQPLFTTISELKAPNIKFSSTPNLVQHYSNECLATAEYGKVKIDEHGVSIKVVTYMFPSNNQPQVSPSIEHEELKKSFFFGLIYEDTPIFTGKYVNVE</sequence>